<dbReference type="PANTHER" id="PTHR11803:SF39">
    <property type="entry name" value="2-IMINOBUTANOATE_2-IMINOPROPANOATE DEAMINASE"/>
    <property type="match status" value="1"/>
</dbReference>
<name>H5SCG5_9BACT</name>
<dbReference type="GO" id="GO:0005829">
    <property type="term" value="C:cytosol"/>
    <property type="evidence" value="ECO:0007669"/>
    <property type="project" value="TreeGrafter"/>
</dbReference>
<dbReference type="CDD" id="cd00448">
    <property type="entry name" value="YjgF_YER057c_UK114_family"/>
    <property type="match status" value="1"/>
</dbReference>
<sequence length="142" mass="15640">MSIREPEMILIPGIERLGVPLSAAVIVGDFIFVSGQVAYDPETGELRPGTFAEEAELAFANLRRVLEAAGSRLEDVVKVTAYLADLRANLPLYNEIYRRWFAPPYPARTTIGADLGGLQIELEAIARRAAMDRESPAPKEVR</sequence>
<dbReference type="PANTHER" id="PTHR11803">
    <property type="entry name" value="2-IMINOBUTANOATE/2-IMINOPROPANOATE DEAMINASE RIDA"/>
    <property type="match status" value="1"/>
</dbReference>
<reference evidence="1" key="2">
    <citation type="journal article" date="2012" name="PLoS ONE">
        <title>A Deeply Branching Thermophilic Bacterium with an Ancient Acetyl-CoA Pathway Dominates a Subsurface Ecosystem.</title>
        <authorList>
            <person name="Takami H."/>
            <person name="Noguchi H."/>
            <person name="Takaki Y."/>
            <person name="Uchiyama I."/>
            <person name="Toyoda A."/>
            <person name="Nishi S."/>
            <person name="Chee G.-J."/>
            <person name="Arai W."/>
            <person name="Nunoura T."/>
            <person name="Itoh T."/>
            <person name="Hattori M."/>
            <person name="Takai K."/>
        </authorList>
    </citation>
    <scope>NUCLEOTIDE SEQUENCE</scope>
</reference>
<reference evidence="1" key="1">
    <citation type="journal article" date="2005" name="Environ. Microbiol.">
        <title>Genetic and functional properties of uncultivated thermophilic crenarchaeotes from a subsurface gold mine as revealed by analysis of genome fragments.</title>
        <authorList>
            <person name="Nunoura T."/>
            <person name="Hirayama H."/>
            <person name="Takami H."/>
            <person name="Oida H."/>
            <person name="Nishi S."/>
            <person name="Shimamura S."/>
            <person name="Suzuki Y."/>
            <person name="Inagaki F."/>
            <person name="Takai K."/>
            <person name="Nealson K.H."/>
            <person name="Horikoshi K."/>
        </authorList>
    </citation>
    <scope>NUCLEOTIDE SEQUENCE</scope>
</reference>
<gene>
    <name evidence="1" type="ORF">HGMM_F10C03C19</name>
</gene>
<dbReference type="Pfam" id="PF01042">
    <property type="entry name" value="Ribonuc_L-PSP"/>
    <property type="match status" value="1"/>
</dbReference>
<evidence type="ECO:0000313" key="1">
    <source>
        <dbReference type="EMBL" id="BAL53851.1"/>
    </source>
</evidence>
<accession>H5SCG5</accession>
<dbReference type="EMBL" id="AP011669">
    <property type="protein sequence ID" value="BAL53851.1"/>
    <property type="molecule type" value="Genomic_DNA"/>
</dbReference>
<dbReference type="InterPro" id="IPR006175">
    <property type="entry name" value="YjgF/YER057c/UK114"/>
</dbReference>
<organism evidence="1">
    <name type="scientific">uncultured Acidobacteriota bacterium</name>
    <dbReference type="NCBI Taxonomy" id="171953"/>
    <lineage>
        <taxon>Bacteria</taxon>
        <taxon>Pseudomonadati</taxon>
        <taxon>Acidobacteriota</taxon>
        <taxon>environmental samples</taxon>
    </lineage>
</organism>
<protein>
    <submittedName>
        <fullName evidence="1">Endoribonuclease L-PSP</fullName>
    </submittedName>
</protein>
<proteinExistence type="predicted"/>
<dbReference type="GO" id="GO:0019239">
    <property type="term" value="F:deaminase activity"/>
    <property type="evidence" value="ECO:0007669"/>
    <property type="project" value="TreeGrafter"/>
</dbReference>
<dbReference type="SUPFAM" id="SSF55298">
    <property type="entry name" value="YjgF-like"/>
    <property type="match status" value="1"/>
</dbReference>
<dbReference type="InterPro" id="IPR035959">
    <property type="entry name" value="RutC-like_sf"/>
</dbReference>
<dbReference type="AlphaFoldDB" id="H5SCG5"/>
<dbReference type="Gene3D" id="3.30.1330.40">
    <property type="entry name" value="RutC-like"/>
    <property type="match status" value="1"/>
</dbReference>